<proteinExistence type="predicted"/>
<organism evidence="1 2">
    <name type="scientific">Panagrolaimus sp. JU765</name>
    <dbReference type="NCBI Taxonomy" id="591449"/>
    <lineage>
        <taxon>Eukaryota</taxon>
        <taxon>Metazoa</taxon>
        <taxon>Ecdysozoa</taxon>
        <taxon>Nematoda</taxon>
        <taxon>Chromadorea</taxon>
        <taxon>Rhabditida</taxon>
        <taxon>Tylenchina</taxon>
        <taxon>Panagrolaimomorpha</taxon>
        <taxon>Panagrolaimoidea</taxon>
        <taxon>Panagrolaimidae</taxon>
        <taxon>Panagrolaimus</taxon>
    </lineage>
</organism>
<sequence length="514" mass="55547">MADSGSEEETVPTISIILKSSSIPEIKLHVSENITIGKLKEQLSGKTSQPVDKICLIFSGKILKDHDTLKTYNITDGMAVHMVFRNVQQPASTPQRVSPDITASAGAAPRPDARSPNIPGLGGMNFDTARRMMNTPIVQQMLNNPEFLRNMISGNEQIQNIARQNPEIGHLLNDPEIIRQTIDMIRNPSMFQEMMRNHDQAIRNLQGIPGGEAALQRLYQDVQEPLLNSATSGGNPFASGSNAPAANTESRSQRAGVENADPLPNPWGGRPSDPTTNTGTVPTVSTNTSTGAGSEPSTGTGGIGDLLSDPAMQDTMQRMLSNPEFMRNMMSPQMLRQAQQMFGGNAIPSSDEDISRLSEQVGSLMSNPDMVQAMMNPRVIQAMNNIRTSLDVIRTEAPGMFNNLFQGLSTTMGSLDSSTATPPTSGGNGIDLGPNDLSSVFGGQNPQRILEMFSQLTNSAGTGAPDNRPPEERFRDQLEQLVNMGFTNQEANIRALQDAQGDVNAALDRLLHQR</sequence>
<name>A0AC34RA75_9BILA</name>
<dbReference type="WBParaSite" id="JU765_v2.g4935.t1">
    <property type="protein sequence ID" value="JU765_v2.g4935.t1"/>
    <property type="gene ID" value="JU765_v2.g4935"/>
</dbReference>
<protein>
    <submittedName>
        <fullName evidence="2">Ubiquilin</fullName>
    </submittedName>
</protein>
<dbReference type="Proteomes" id="UP000887576">
    <property type="component" value="Unplaced"/>
</dbReference>
<evidence type="ECO:0000313" key="2">
    <source>
        <dbReference type="WBParaSite" id="JU765_v2.g4935.t1"/>
    </source>
</evidence>
<evidence type="ECO:0000313" key="1">
    <source>
        <dbReference type="Proteomes" id="UP000887576"/>
    </source>
</evidence>
<reference evidence="2" key="1">
    <citation type="submission" date="2022-11" db="UniProtKB">
        <authorList>
            <consortium name="WormBaseParasite"/>
        </authorList>
    </citation>
    <scope>IDENTIFICATION</scope>
</reference>
<accession>A0AC34RA75</accession>